<protein>
    <submittedName>
        <fullName evidence="1">Uncharacterized protein</fullName>
    </submittedName>
</protein>
<gene>
    <name evidence="1" type="ORF">BJI46_11750</name>
</gene>
<organism evidence="1 2">
    <name type="scientific">Acinetobacter qingfengensis</name>
    <dbReference type="NCBI Taxonomy" id="1262585"/>
    <lineage>
        <taxon>Bacteria</taxon>
        <taxon>Pseudomonadati</taxon>
        <taxon>Pseudomonadota</taxon>
        <taxon>Gammaproteobacteria</taxon>
        <taxon>Moraxellales</taxon>
        <taxon>Moraxellaceae</taxon>
        <taxon>Acinetobacter</taxon>
    </lineage>
</organism>
<dbReference type="EMBL" id="MKKK01000017">
    <property type="protein sequence ID" value="OEY96948.1"/>
    <property type="molecule type" value="Genomic_DNA"/>
</dbReference>
<evidence type="ECO:0000313" key="2">
    <source>
        <dbReference type="Proteomes" id="UP000185895"/>
    </source>
</evidence>
<proteinExistence type="predicted"/>
<comment type="caution">
    <text evidence="1">The sequence shown here is derived from an EMBL/GenBank/DDBJ whole genome shotgun (WGS) entry which is preliminary data.</text>
</comment>
<accession>A0A1E7RC75</accession>
<dbReference type="Proteomes" id="UP000185895">
    <property type="component" value="Unassembled WGS sequence"/>
</dbReference>
<dbReference type="AlphaFoldDB" id="A0A1E7RC75"/>
<dbReference type="OrthoDB" id="6713311at2"/>
<evidence type="ECO:0000313" key="1">
    <source>
        <dbReference type="EMBL" id="OEY96948.1"/>
    </source>
</evidence>
<name>A0A1E7RC75_9GAMM</name>
<dbReference type="RefSeq" id="WP_070069648.1">
    <property type="nucleotide sequence ID" value="NZ_MKKK01000017.1"/>
</dbReference>
<reference evidence="1 2" key="1">
    <citation type="submission" date="2016-09" db="EMBL/GenBank/DDBJ databases">
        <authorList>
            <person name="Capua I."/>
            <person name="De Benedictis P."/>
            <person name="Joannis T."/>
            <person name="Lombin L.H."/>
            <person name="Cattoli G."/>
        </authorList>
    </citation>
    <scope>NUCLEOTIDE SEQUENCE [LARGE SCALE GENOMIC DNA]</scope>
    <source>
        <strain evidence="1 2">ANC 4671</strain>
    </source>
</reference>
<keyword evidence="2" id="KW-1185">Reference proteome</keyword>
<sequence length="88" mass="10287">MQKYQIRMRKSLNGSHIHDEAIKYLGTCAVSEIRSFEGEFLNLHDCLEKIATIDGLKDYEIISMILIDQDNHQQLGEDFEWENQELEG</sequence>
<dbReference type="STRING" id="1262585.BJI46_11750"/>